<dbReference type="CDD" id="cd00028">
    <property type="entry name" value="B_lectin"/>
    <property type="match status" value="1"/>
</dbReference>
<evidence type="ECO:0000259" key="6">
    <source>
        <dbReference type="PROSITE" id="PS50948"/>
    </source>
</evidence>
<accession>A0AA35YKE4</accession>
<sequence>MFFTKRNSLVRFLLLLLFSLTIHLSSGANIISANQSLSGDNTIISQGGQFELGFFKAGNSSKYYIGIWYEKVSSNPPTIVWVANRETPISDRFRSELKIIDGNLVLLNESKSQIWSTNVTTTLNSSTALIRDDGNLVLIDSSNSVEPFWESFDHPTHTWLPGAKLGYNNRKKTSQVLTSWRSKEDPGVGLFSLELYPSSKEYVSKWNGSQQYWRSGAWNGNSFDLVPEMRLDNIFNYSYNTNENESYFTYSVYNPSIISIFIMDVSGQVQQLAWLDNAKEWILVWFEPTTQCDVYALCGSFGTCRQSGPSFCNCLTGFKPRSESEWNQSDFSSGCVRKTNLQCGRNVEKPDFLMISVKSLPPNNSVAFGSAGECRTTCLNSCSCNAYSFVDNQCLVWDGDLLNLSEDNDNDSGKTIFVKVASKDLPHHKKINWVTVGAVVGSVGDEAESRPAMSLVERILEGVSDVSMPPIPQIVTLYVENMLDPVFFTDSCSIECSLVHSNSTGGGSQSKGSSS</sequence>
<dbReference type="SMART" id="SM00473">
    <property type="entry name" value="PAN_AP"/>
    <property type="match status" value="1"/>
</dbReference>
<protein>
    <submittedName>
        <fullName evidence="7">Uncharacterized protein</fullName>
    </submittedName>
</protein>
<dbReference type="Pfam" id="PF08276">
    <property type="entry name" value="PAN_2"/>
    <property type="match status" value="1"/>
</dbReference>
<dbReference type="InterPro" id="IPR000858">
    <property type="entry name" value="S_locus_glycoprot_dom"/>
</dbReference>
<organism evidence="7 8">
    <name type="scientific">Lactuca saligna</name>
    <name type="common">Willowleaf lettuce</name>
    <dbReference type="NCBI Taxonomy" id="75948"/>
    <lineage>
        <taxon>Eukaryota</taxon>
        <taxon>Viridiplantae</taxon>
        <taxon>Streptophyta</taxon>
        <taxon>Embryophyta</taxon>
        <taxon>Tracheophyta</taxon>
        <taxon>Spermatophyta</taxon>
        <taxon>Magnoliopsida</taxon>
        <taxon>eudicotyledons</taxon>
        <taxon>Gunneridae</taxon>
        <taxon>Pentapetalae</taxon>
        <taxon>asterids</taxon>
        <taxon>campanulids</taxon>
        <taxon>Asterales</taxon>
        <taxon>Asteraceae</taxon>
        <taxon>Cichorioideae</taxon>
        <taxon>Cichorieae</taxon>
        <taxon>Lactucinae</taxon>
        <taxon>Lactuca</taxon>
    </lineage>
</organism>
<dbReference type="PANTHER" id="PTHR32444">
    <property type="entry name" value="BULB-TYPE LECTIN DOMAIN-CONTAINING PROTEIN"/>
    <property type="match status" value="1"/>
</dbReference>
<reference evidence="7" key="1">
    <citation type="submission" date="2023-04" db="EMBL/GenBank/DDBJ databases">
        <authorList>
            <person name="Vijverberg K."/>
            <person name="Xiong W."/>
            <person name="Schranz E."/>
        </authorList>
    </citation>
    <scope>NUCLEOTIDE SEQUENCE</scope>
</reference>
<dbReference type="EMBL" id="OX465079">
    <property type="protein sequence ID" value="CAI9275579.1"/>
    <property type="molecule type" value="Genomic_DNA"/>
</dbReference>
<keyword evidence="3" id="KW-0325">Glycoprotein</keyword>
<dbReference type="InterPro" id="IPR001480">
    <property type="entry name" value="Bulb-type_lectin_dom"/>
</dbReference>
<dbReference type="PROSITE" id="PS50948">
    <property type="entry name" value="PAN"/>
    <property type="match status" value="1"/>
</dbReference>
<dbReference type="Proteomes" id="UP001177003">
    <property type="component" value="Chromosome 3"/>
</dbReference>
<dbReference type="PANTHER" id="PTHR32444:SF247">
    <property type="entry name" value="OS01G0958200 PROTEIN"/>
    <property type="match status" value="1"/>
</dbReference>
<dbReference type="PROSITE" id="PS50927">
    <property type="entry name" value="BULB_LECTIN"/>
    <property type="match status" value="1"/>
</dbReference>
<evidence type="ECO:0000313" key="8">
    <source>
        <dbReference type="Proteomes" id="UP001177003"/>
    </source>
</evidence>
<evidence type="ECO:0000259" key="5">
    <source>
        <dbReference type="PROSITE" id="PS50927"/>
    </source>
</evidence>
<dbReference type="Pfam" id="PF00954">
    <property type="entry name" value="S_locus_glycop"/>
    <property type="match status" value="1"/>
</dbReference>
<feature type="chain" id="PRO_5041299180" evidence="4">
    <location>
        <begin position="28"/>
        <end position="515"/>
    </location>
</feature>
<feature type="domain" description="Apple" evidence="6">
    <location>
        <begin position="343"/>
        <end position="421"/>
    </location>
</feature>
<dbReference type="InterPro" id="IPR036426">
    <property type="entry name" value="Bulb-type_lectin_dom_sf"/>
</dbReference>
<dbReference type="SMART" id="SM00108">
    <property type="entry name" value="B_lectin"/>
    <property type="match status" value="1"/>
</dbReference>
<feature type="signal peptide" evidence="4">
    <location>
        <begin position="1"/>
        <end position="27"/>
    </location>
</feature>
<name>A0AA35YKE4_LACSI</name>
<dbReference type="FunFam" id="2.90.10.10:FF:000002">
    <property type="entry name" value="Serine/threonine-protein kinase"/>
    <property type="match status" value="1"/>
</dbReference>
<dbReference type="InterPro" id="IPR003609">
    <property type="entry name" value="Pan_app"/>
</dbReference>
<dbReference type="CDD" id="cd01098">
    <property type="entry name" value="PAN_AP_plant"/>
    <property type="match status" value="1"/>
</dbReference>
<proteinExistence type="predicted"/>
<keyword evidence="1 4" id="KW-0732">Signal</keyword>
<dbReference type="Pfam" id="PF01453">
    <property type="entry name" value="B_lectin"/>
    <property type="match status" value="1"/>
</dbReference>
<dbReference type="SUPFAM" id="SSF51110">
    <property type="entry name" value="alpha-D-mannose-specific plant lectins"/>
    <property type="match status" value="1"/>
</dbReference>
<evidence type="ECO:0000313" key="7">
    <source>
        <dbReference type="EMBL" id="CAI9275579.1"/>
    </source>
</evidence>
<evidence type="ECO:0000256" key="2">
    <source>
        <dbReference type="ARBA" id="ARBA00023157"/>
    </source>
</evidence>
<keyword evidence="2" id="KW-1015">Disulfide bond</keyword>
<evidence type="ECO:0000256" key="4">
    <source>
        <dbReference type="SAM" id="SignalP"/>
    </source>
</evidence>
<dbReference type="GO" id="GO:0048544">
    <property type="term" value="P:recognition of pollen"/>
    <property type="evidence" value="ECO:0007669"/>
    <property type="project" value="InterPro"/>
</dbReference>
<gene>
    <name evidence="7" type="ORF">LSALG_LOCUS15603</name>
</gene>
<evidence type="ECO:0000256" key="1">
    <source>
        <dbReference type="ARBA" id="ARBA00022729"/>
    </source>
</evidence>
<evidence type="ECO:0000256" key="3">
    <source>
        <dbReference type="ARBA" id="ARBA00023180"/>
    </source>
</evidence>
<dbReference type="AlphaFoldDB" id="A0AA35YKE4"/>
<dbReference type="Gene3D" id="2.90.10.10">
    <property type="entry name" value="Bulb-type lectin domain"/>
    <property type="match status" value="1"/>
</dbReference>
<keyword evidence="8" id="KW-1185">Reference proteome</keyword>
<feature type="domain" description="Bulb-type lectin" evidence="5">
    <location>
        <begin position="28"/>
        <end position="151"/>
    </location>
</feature>